<accession>A0A0S3TB71</accession>
<organism evidence="2 3">
    <name type="scientific">Vigna angularis var. angularis</name>
    <dbReference type="NCBI Taxonomy" id="157739"/>
    <lineage>
        <taxon>Eukaryota</taxon>
        <taxon>Viridiplantae</taxon>
        <taxon>Streptophyta</taxon>
        <taxon>Embryophyta</taxon>
        <taxon>Tracheophyta</taxon>
        <taxon>Spermatophyta</taxon>
        <taxon>Magnoliopsida</taxon>
        <taxon>eudicotyledons</taxon>
        <taxon>Gunneridae</taxon>
        <taxon>Pentapetalae</taxon>
        <taxon>rosids</taxon>
        <taxon>fabids</taxon>
        <taxon>Fabales</taxon>
        <taxon>Fabaceae</taxon>
        <taxon>Papilionoideae</taxon>
        <taxon>50 kb inversion clade</taxon>
        <taxon>NPAAA clade</taxon>
        <taxon>indigoferoid/millettioid clade</taxon>
        <taxon>Phaseoleae</taxon>
        <taxon>Vigna</taxon>
    </lineage>
</organism>
<keyword evidence="3" id="KW-1185">Reference proteome</keyword>
<proteinExistence type="predicted"/>
<keyword evidence="1" id="KW-0732">Signal</keyword>
<dbReference type="Proteomes" id="UP000291084">
    <property type="component" value="Chromosome 11"/>
</dbReference>
<dbReference type="OrthoDB" id="1419615at2759"/>
<gene>
    <name evidence="2" type="primary">Vigan.11G197200</name>
    <name evidence="2" type="ORF">VIGAN_11197200</name>
</gene>
<evidence type="ECO:0000313" key="3">
    <source>
        <dbReference type="Proteomes" id="UP000291084"/>
    </source>
</evidence>
<dbReference type="Gene3D" id="2.60.60.20">
    <property type="entry name" value="PLAT/LH2 domain"/>
    <property type="match status" value="1"/>
</dbReference>
<dbReference type="CDD" id="cd00113">
    <property type="entry name" value="PLAT"/>
    <property type="match status" value="1"/>
</dbReference>
<feature type="chain" id="PRO_5006619047" evidence="1">
    <location>
        <begin position="21"/>
        <end position="204"/>
    </location>
</feature>
<dbReference type="Pfam" id="PF06232">
    <property type="entry name" value="ATS3"/>
    <property type="match status" value="1"/>
</dbReference>
<reference evidence="2 3" key="1">
    <citation type="journal article" date="2015" name="Sci. Rep.">
        <title>The power of single molecule real-time sequencing technology in the de novo assembly of a eukaryotic genome.</title>
        <authorList>
            <person name="Sakai H."/>
            <person name="Naito K."/>
            <person name="Ogiso-Tanaka E."/>
            <person name="Takahashi Y."/>
            <person name="Iseki K."/>
            <person name="Muto C."/>
            <person name="Satou K."/>
            <person name="Teruya K."/>
            <person name="Shiroma A."/>
            <person name="Shimoji M."/>
            <person name="Hirano T."/>
            <person name="Itoh T."/>
            <person name="Kaga A."/>
            <person name="Tomooka N."/>
        </authorList>
    </citation>
    <scope>NUCLEOTIDE SEQUENCE [LARGE SCALE GENOMIC DNA]</scope>
    <source>
        <strain evidence="3">cv. Shumari</strain>
    </source>
</reference>
<dbReference type="InterPro" id="IPR036392">
    <property type="entry name" value="PLAT/LH2_dom_sf"/>
</dbReference>
<evidence type="ECO:0000313" key="2">
    <source>
        <dbReference type="EMBL" id="BAU02440.1"/>
    </source>
</evidence>
<name>A0A0S3TB71_PHAAN</name>
<dbReference type="PANTHER" id="PTHR31718:SF35">
    <property type="entry name" value="EMBRYO-SPECIFIC PROTEIN"/>
    <property type="match status" value="1"/>
</dbReference>
<sequence>MMKQVLLFFCFASALSLSVSESKSNSLQNPAIDSFSFGYIQVRSVIFQATLFSFSFFMITFCVQQTKTPQNCSYLVTISTRCSSPKFTWENIGIAFGDAHGNEVYKGRLDGPGRFEQCSLDVFEINGACLSDICFLWLYRSGAVDDWKPESVKISCSNACFPIFNIHFNINFSLPDAAWFGYKWCNTDPPYLANGFPFPTGVFF</sequence>
<evidence type="ECO:0000256" key="1">
    <source>
        <dbReference type="SAM" id="SignalP"/>
    </source>
</evidence>
<dbReference type="SUPFAM" id="SSF49723">
    <property type="entry name" value="Lipase/lipooxygenase domain (PLAT/LH2 domain)"/>
    <property type="match status" value="1"/>
</dbReference>
<dbReference type="EMBL" id="AP015044">
    <property type="protein sequence ID" value="BAU02440.1"/>
    <property type="molecule type" value="Genomic_DNA"/>
</dbReference>
<feature type="signal peptide" evidence="1">
    <location>
        <begin position="1"/>
        <end position="20"/>
    </location>
</feature>
<dbReference type="AlphaFoldDB" id="A0A0S3TB71"/>
<dbReference type="InterPro" id="IPR010417">
    <property type="entry name" value="Embryo-specific_ATS3"/>
</dbReference>
<dbReference type="PANTHER" id="PTHR31718">
    <property type="entry name" value="PLAT DOMAIN-CONTAINING PROTEIN"/>
    <property type="match status" value="1"/>
</dbReference>
<protein>
    <submittedName>
        <fullName evidence="2">Uncharacterized protein</fullName>
    </submittedName>
</protein>